<keyword evidence="2" id="KW-0238">DNA-binding</keyword>
<evidence type="ECO:0000313" key="6">
    <source>
        <dbReference type="Proteomes" id="UP000245488"/>
    </source>
</evidence>
<reference evidence="5 6" key="1">
    <citation type="submission" date="2017-09" db="EMBL/GenBank/DDBJ databases">
        <title>High-quality draft genome sequence of Butyrivibrio fibrisolvens INBov1, isolated from cow rumen.</title>
        <authorList>
            <person name="Rodriguez Hernaez J."/>
            <person name="Rivarola M."/>
            <person name="Paniego N."/>
            <person name="Cravero S."/>
            <person name="Ceron Cucchi M."/>
            <person name="Martinez M.C."/>
        </authorList>
    </citation>
    <scope>NUCLEOTIDE SEQUENCE [LARGE SCALE GENOMIC DNA]</scope>
    <source>
        <strain evidence="5 6">INBov1</strain>
        <plasmid evidence="6">pinbov266</plasmid>
    </source>
</reference>
<geneLocation type="plasmid" evidence="6">
    <name>pinbov266</name>
</geneLocation>
<dbReference type="PANTHER" id="PTHR30146">
    <property type="entry name" value="LACI-RELATED TRANSCRIPTIONAL REPRESSOR"/>
    <property type="match status" value="1"/>
</dbReference>
<keyword evidence="6" id="KW-1185">Reference proteome</keyword>
<dbReference type="Gene3D" id="1.10.260.40">
    <property type="entry name" value="lambda repressor-like DNA-binding domains"/>
    <property type="match status" value="1"/>
</dbReference>
<proteinExistence type="predicted"/>
<gene>
    <name evidence="5" type="ORF">CPT75_00570</name>
</gene>
<evidence type="ECO:0000256" key="1">
    <source>
        <dbReference type="ARBA" id="ARBA00023015"/>
    </source>
</evidence>
<dbReference type="SMART" id="SM00354">
    <property type="entry name" value="HTH_LACI"/>
    <property type="match status" value="1"/>
</dbReference>
<name>A0A317FXD5_BUTFI</name>
<organism evidence="5 6">
    <name type="scientific">Butyrivibrio fibrisolvens</name>
    <dbReference type="NCBI Taxonomy" id="831"/>
    <lineage>
        <taxon>Bacteria</taxon>
        <taxon>Bacillati</taxon>
        <taxon>Bacillota</taxon>
        <taxon>Clostridia</taxon>
        <taxon>Lachnospirales</taxon>
        <taxon>Lachnospiraceae</taxon>
        <taxon>Butyrivibrio</taxon>
    </lineage>
</organism>
<dbReference type="InterPro" id="IPR010982">
    <property type="entry name" value="Lambda_DNA-bd_dom_sf"/>
</dbReference>
<dbReference type="Proteomes" id="UP000245488">
    <property type="component" value="Plasmid pINBov266"/>
</dbReference>
<dbReference type="PROSITE" id="PS00356">
    <property type="entry name" value="HTH_LACI_1"/>
    <property type="match status" value="1"/>
</dbReference>
<accession>A0A317FXD5</accession>
<dbReference type="InterPro" id="IPR000843">
    <property type="entry name" value="HTH_LacI"/>
</dbReference>
<dbReference type="PRINTS" id="PR00036">
    <property type="entry name" value="HTHLACI"/>
</dbReference>
<dbReference type="EMBL" id="NXNG01000002">
    <property type="protein sequence ID" value="PWT25909.1"/>
    <property type="molecule type" value="Genomic_DNA"/>
</dbReference>
<protein>
    <recommendedName>
        <fullName evidence="4">HTH lacI-type domain-containing protein</fullName>
    </recommendedName>
</protein>
<dbReference type="SUPFAM" id="SSF47413">
    <property type="entry name" value="lambda repressor-like DNA-binding domains"/>
    <property type="match status" value="1"/>
</dbReference>
<dbReference type="GO" id="GO:0000976">
    <property type="term" value="F:transcription cis-regulatory region binding"/>
    <property type="evidence" value="ECO:0007669"/>
    <property type="project" value="TreeGrafter"/>
</dbReference>
<dbReference type="GO" id="GO:0003700">
    <property type="term" value="F:DNA-binding transcription factor activity"/>
    <property type="evidence" value="ECO:0007669"/>
    <property type="project" value="TreeGrafter"/>
</dbReference>
<dbReference type="CDD" id="cd01392">
    <property type="entry name" value="HTH_LacI"/>
    <property type="match status" value="1"/>
</dbReference>
<dbReference type="AlphaFoldDB" id="A0A317FXD5"/>
<evidence type="ECO:0000313" key="5">
    <source>
        <dbReference type="EMBL" id="PWT25909.1"/>
    </source>
</evidence>
<keyword evidence="1" id="KW-0805">Transcription regulation</keyword>
<sequence>MRLKMAKEKKATVRDIAKKAGVSVATVSYVLNDKEGTKISDATRKKVLQVANILNYQIPEKYKNNDTTKSSYTIGIIYSILTGIEVRPCTSGNSLLHPVMAGTPSRNAQIMQLINLLAERFERMKFNCVLLPLEPDIDRYEPVQGLDGIIAIDLHERDFKIMSGSYFIPIMCLDMMINDFLFYQIHTDFEQIADKAAEMFKEDYYLLTDSCFNEGYSTYISSVFGKDRVLFFDKLTKKELSSLKSKKLLVYGDYLGMIISRFTTDENVVVISGTDGNMPGMEGLRIIHNDLEKKANLAMNIMMNALEKKFDVKHEYKVL</sequence>
<evidence type="ECO:0000259" key="4">
    <source>
        <dbReference type="PROSITE" id="PS50932"/>
    </source>
</evidence>
<comment type="caution">
    <text evidence="5">The sequence shown here is derived from an EMBL/GenBank/DDBJ whole genome shotgun (WGS) entry which is preliminary data.</text>
</comment>
<dbReference type="PANTHER" id="PTHR30146:SF109">
    <property type="entry name" value="HTH-TYPE TRANSCRIPTIONAL REGULATOR GALS"/>
    <property type="match status" value="1"/>
</dbReference>
<evidence type="ECO:0000256" key="2">
    <source>
        <dbReference type="ARBA" id="ARBA00023125"/>
    </source>
</evidence>
<feature type="domain" description="HTH lacI-type" evidence="4">
    <location>
        <begin position="11"/>
        <end position="57"/>
    </location>
</feature>
<keyword evidence="3" id="KW-0804">Transcription</keyword>
<dbReference type="PROSITE" id="PS50932">
    <property type="entry name" value="HTH_LACI_2"/>
    <property type="match status" value="1"/>
</dbReference>
<evidence type="ECO:0000256" key="3">
    <source>
        <dbReference type="ARBA" id="ARBA00023163"/>
    </source>
</evidence>
<dbReference type="Pfam" id="PF00356">
    <property type="entry name" value="LacI"/>
    <property type="match status" value="1"/>
</dbReference>
<keyword evidence="5" id="KW-0614">Plasmid</keyword>